<dbReference type="Pfam" id="PF13516">
    <property type="entry name" value="LRR_6"/>
    <property type="match status" value="2"/>
</dbReference>
<dbReference type="GO" id="GO:0005737">
    <property type="term" value="C:cytoplasm"/>
    <property type="evidence" value="ECO:0007669"/>
    <property type="project" value="UniProtKB-SubCell"/>
</dbReference>
<evidence type="ECO:0000256" key="1">
    <source>
        <dbReference type="ARBA" id="ARBA00004496"/>
    </source>
</evidence>
<feature type="domain" description="B30.2/SPRY" evidence="8">
    <location>
        <begin position="1348"/>
        <end position="1544"/>
    </location>
</feature>
<dbReference type="SMART" id="SM00368">
    <property type="entry name" value="LRR_RI"/>
    <property type="match status" value="2"/>
</dbReference>
<keyword evidence="2" id="KW-0963">Cytoplasm</keyword>
<feature type="compositionally biased region" description="Basic and acidic residues" evidence="7">
    <location>
        <begin position="88"/>
        <end position="104"/>
    </location>
</feature>
<evidence type="ECO:0000259" key="8">
    <source>
        <dbReference type="PROSITE" id="PS50188"/>
    </source>
</evidence>
<dbReference type="InterPro" id="IPR013320">
    <property type="entry name" value="ConA-like_dom_sf"/>
</dbReference>
<feature type="compositionally biased region" description="Basic and acidic residues" evidence="7">
    <location>
        <begin position="50"/>
        <end position="66"/>
    </location>
</feature>
<dbReference type="InterPro" id="IPR029495">
    <property type="entry name" value="NACHT-assoc"/>
</dbReference>
<evidence type="ECO:0000256" key="4">
    <source>
        <dbReference type="ARBA" id="ARBA00022737"/>
    </source>
</evidence>
<name>A0A8C5C8Z4_GADMO</name>
<dbReference type="Pfam" id="PF05729">
    <property type="entry name" value="NACHT"/>
    <property type="match status" value="3"/>
</dbReference>
<keyword evidence="5" id="KW-0547">Nucleotide-binding</keyword>
<dbReference type="Pfam" id="PF14484">
    <property type="entry name" value="FISNA"/>
    <property type="match status" value="1"/>
</dbReference>
<dbReference type="RefSeq" id="XP_030205782.1">
    <property type="nucleotide sequence ID" value="XM_030349922.1"/>
</dbReference>
<dbReference type="Pfam" id="PF17776">
    <property type="entry name" value="NLRC4_HD2"/>
    <property type="match status" value="1"/>
</dbReference>
<dbReference type="Gene3D" id="3.80.10.10">
    <property type="entry name" value="Ribonuclease Inhibitor"/>
    <property type="match status" value="1"/>
</dbReference>
<dbReference type="SUPFAM" id="SSF52540">
    <property type="entry name" value="P-loop containing nucleoside triphosphate hydrolases"/>
    <property type="match status" value="1"/>
</dbReference>
<feature type="compositionally biased region" description="Polar residues" evidence="7">
    <location>
        <begin position="72"/>
        <end position="86"/>
    </location>
</feature>
<evidence type="ECO:0000256" key="6">
    <source>
        <dbReference type="ARBA" id="ARBA00022840"/>
    </source>
</evidence>
<sequence>MENQMKGPGVPAISFGSETNLKLNNGESDEGPSLDNQRASSPTLSVVSMKSDRSIDHPPDLNKGKSVEGPSLDNQRASSPTLSVVSMKSDRSIDHPPDLNKGKSVEGPSLDNQRAFSPTPSGLSLSDRSIDHPPDLSREESAEGPSRDERPSNAFVTDDVPNFNNGESEESIQKKLNKAAKKKAKEKLTKNLKKRIIDEYGIRPRNEEIETDLFITGWQKDKKDGREIQTGAKDTRRQTTYNEIFQSKGSIKRVLTKGMGGIGKTFQAQTLMLDWGRGRVYPEIDMLFKINLGELQSTEIESLEELLDNLLGKDSEHRTSDYKDYKIAFVLDGLDMCQLPLDFDPKNDLTNTREKVSVDMLLTNLIKGNLLPSACLWILTQHSAADKIPTEFIDRVTECQDSVKRRQKLTKSMKKRFTNDFQNNKDLIHPNQSNTEHIEKESSDALGNVKAISVAVADIFKAKEDERIKTVLTIGDACIGKTIHAQKFTREWAGAVTSRTTRFFNFIWRREQDTEMVFHLTSHQLSKFKEEKKSLIELLNDVFTETKQFVISDFEKYKLIIVLDGLDGLPLDFGDSVKTLSDPREAAPVSRLLSNLIRGNLLPSALLWILSRPLEAKQIPSEFIHRQTEIREKPDFASQRKLKAHLIKQFERVSEGITQQGKSALLNEIYTELYIIKGESDDVIGQNESRRVQAASFESGRQETAIKHHDIFKSGQNGGIRSVLTNGIAGSGKTIALQKYMLDWAEGAVNQGIYFLFTFPFRELNLMNTVEHSFEEIINSFFPEMKTSEITNYHNYKILIVLDGFDECRLDLNFSESIDWSDMKKPAPLKVLLTNLIRGNLLPRAQLWITARPASSRNIPPECIDLVTEVRGFNDHQREQYFRKRYDPELAERIFSHIKTSRALYIMCYIPVFCWITSTVLEDLMHSEENVQHMPKTLTDMYICFLLLQCKVSIEKFQGGDEKREDVNGTESYWTKKNKETVLSLGKLAYEELKRGNLVFIEEDLKQREMDITDCAVYSGLFTQNSMESFDLIKQKLYSFVHLSIQEFLAAVYAFVTFVNTEKNVLTEPAITVGGQSDFYICAVDKALENDNGDWDMFLRFLLGLSLETNQKPLRDLLVNQAGRNQPETNKDTIEYIKRKIDGDINAEKRINLFHCLNELNDHSLVKEIKDHLQKQSLTFEKFTRPQWSALMFVLLTSDADLNVFDLKKYVKSEEVLEGMLPLVKVAKTALLNRCDLTARSCEGLASSILKSSSSNLTVLDLSHNDIKDAGVEKLAESLRSKCCRLEVLKLSYCQVTKTGCLSLASALELNHSQLQELDLSYNYPEKSGEQRLSAIAADPKKSLKTLRIDHGGECRLKPAPKKYGIELTLDGNTAGERLVLSEDGRTARRKKAKDIEGFSPDHKRPSMRPQVLCVEELPDLCYWELEWSGHVGVAVVDSQIDRKGRSCGFGTNKMSWSLVGKVKGNKVTYKSWTDSARGTTCVTTGPFGPRLGVFLDRDRGMLKFDDVSSEKQKHIHTFNIRFDGRKLLAGFWLGKGHVSLCEI</sequence>
<evidence type="ECO:0000256" key="3">
    <source>
        <dbReference type="ARBA" id="ARBA00022614"/>
    </source>
</evidence>
<dbReference type="GeneTree" id="ENSGT01070000253760"/>
<keyword evidence="4" id="KW-0677">Repeat</keyword>
<dbReference type="InterPro" id="IPR027417">
    <property type="entry name" value="P-loop_NTPase"/>
</dbReference>
<dbReference type="InterPro" id="IPR043136">
    <property type="entry name" value="B30.2/SPRY_sf"/>
</dbReference>
<dbReference type="InterPro" id="IPR041075">
    <property type="entry name" value="NOD1/2_WH"/>
</dbReference>
<feature type="domain" description="NACHT" evidence="9">
    <location>
        <begin position="721"/>
        <end position="858"/>
    </location>
</feature>
<feature type="compositionally biased region" description="Basic and acidic residues" evidence="7">
    <location>
        <begin position="128"/>
        <end position="151"/>
    </location>
</feature>
<dbReference type="InterPro" id="IPR001870">
    <property type="entry name" value="B30.2/SPRY"/>
</dbReference>
<dbReference type="Pfam" id="PF17779">
    <property type="entry name" value="WHD_NOD2"/>
    <property type="match status" value="1"/>
</dbReference>
<dbReference type="GeneID" id="115538251"/>
<gene>
    <name evidence="10" type="primary">LOC115538251</name>
</gene>
<protein>
    <submittedName>
        <fullName evidence="10">Uncharacterized LOC115538251</fullName>
    </submittedName>
</protein>
<dbReference type="SUPFAM" id="SSF52047">
    <property type="entry name" value="RNI-like"/>
    <property type="match status" value="1"/>
</dbReference>
<evidence type="ECO:0000256" key="7">
    <source>
        <dbReference type="SAM" id="MobiDB-lite"/>
    </source>
</evidence>
<feature type="compositionally biased region" description="Polar residues" evidence="7">
    <location>
        <begin position="34"/>
        <end position="48"/>
    </location>
</feature>
<dbReference type="GO" id="GO:0005524">
    <property type="term" value="F:ATP binding"/>
    <property type="evidence" value="ECO:0007669"/>
    <property type="project" value="UniProtKB-KW"/>
</dbReference>
<feature type="region of interest" description="Disordered" evidence="7">
    <location>
        <begin position="1"/>
        <end position="178"/>
    </location>
</feature>
<dbReference type="PROSITE" id="PS51450">
    <property type="entry name" value="LRR"/>
    <property type="match status" value="1"/>
</dbReference>
<dbReference type="Ensembl" id="ENSGMOT00000061783.1">
    <property type="protein sequence ID" value="ENSGMOP00000057110.1"/>
    <property type="gene ID" value="ENSGMOG00000032678.1"/>
</dbReference>
<reference evidence="10" key="2">
    <citation type="submission" date="2025-09" db="UniProtKB">
        <authorList>
            <consortium name="Ensembl"/>
        </authorList>
    </citation>
    <scope>IDENTIFICATION</scope>
</reference>
<dbReference type="InterPro" id="IPR001611">
    <property type="entry name" value="Leu-rich_rpt"/>
</dbReference>
<dbReference type="PROSITE" id="PS50188">
    <property type="entry name" value="B302_SPRY"/>
    <property type="match status" value="1"/>
</dbReference>
<dbReference type="SUPFAM" id="SSF49899">
    <property type="entry name" value="Concanavalin A-like lectins/glucanases"/>
    <property type="match status" value="1"/>
</dbReference>
<dbReference type="SMART" id="SM01288">
    <property type="entry name" value="FISNA"/>
    <property type="match status" value="1"/>
</dbReference>
<dbReference type="InterPro" id="IPR007111">
    <property type="entry name" value="NACHT_NTPase"/>
</dbReference>
<feature type="compositionally biased region" description="Polar residues" evidence="7">
    <location>
        <begin position="110"/>
        <end position="127"/>
    </location>
</feature>
<dbReference type="InterPro" id="IPR032675">
    <property type="entry name" value="LRR_dom_sf"/>
</dbReference>
<organism evidence="10 11">
    <name type="scientific">Gadus morhua</name>
    <name type="common">Atlantic cod</name>
    <dbReference type="NCBI Taxonomy" id="8049"/>
    <lineage>
        <taxon>Eukaryota</taxon>
        <taxon>Metazoa</taxon>
        <taxon>Chordata</taxon>
        <taxon>Craniata</taxon>
        <taxon>Vertebrata</taxon>
        <taxon>Euteleostomi</taxon>
        <taxon>Actinopterygii</taxon>
        <taxon>Neopterygii</taxon>
        <taxon>Teleostei</taxon>
        <taxon>Neoteleostei</taxon>
        <taxon>Acanthomorphata</taxon>
        <taxon>Zeiogadaria</taxon>
        <taxon>Gadariae</taxon>
        <taxon>Gadiformes</taxon>
        <taxon>Gadoidei</taxon>
        <taxon>Gadidae</taxon>
        <taxon>Gadus</taxon>
    </lineage>
</organism>
<dbReference type="RefSeq" id="XP_030205781.1">
    <property type="nucleotide sequence ID" value="XM_030349921.1"/>
</dbReference>
<dbReference type="InterPro" id="IPR041267">
    <property type="entry name" value="NLRP_HD2"/>
</dbReference>
<dbReference type="Gene3D" id="2.60.120.920">
    <property type="match status" value="1"/>
</dbReference>
<dbReference type="Gene3D" id="3.40.50.300">
    <property type="entry name" value="P-loop containing nucleotide triphosphate hydrolases"/>
    <property type="match status" value="3"/>
</dbReference>
<proteinExistence type="predicted"/>
<keyword evidence="3" id="KW-0433">Leucine-rich repeat</keyword>
<reference evidence="10" key="1">
    <citation type="submission" date="2025-08" db="UniProtKB">
        <authorList>
            <consortium name="Ensembl"/>
        </authorList>
    </citation>
    <scope>IDENTIFICATION</scope>
</reference>
<evidence type="ECO:0000313" key="11">
    <source>
        <dbReference type="Proteomes" id="UP000694546"/>
    </source>
</evidence>
<comment type="subcellular location">
    <subcellularLocation>
        <location evidence="1">Cytoplasm</location>
    </subcellularLocation>
</comment>
<dbReference type="OMA" id="SIDHPPD"/>
<feature type="domain" description="NACHT" evidence="9">
    <location>
        <begin position="469"/>
        <end position="613"/>
    </location>
</feature>
<evidence type="ECO:0000259" key="9">
    <source>
        <dbReference type="PROSITE" id="PS50837"/>
    </source>
</evidence>
<evidence type="ECO:0000256" key="5">
    <source>
        <dbReference type="ARBA" id="ARBA00022741"/>
    </source>
</evidence>
<keyword evidence="6" id="KW-0067">ATP-binding</keyword>
<feature type="compositionally biased region" description="Polar residues" evidence="7">
    <location>
        <begin position="16"/>
        <end position="26"/>
    </location>
</feature>
<dbReference type="Proteomes" id="UP000694546">
    <property type="component" value="Unassembled WGS sequence"/>
</dbReference>
<dbReference type="PROSITE" id="PS50837">
    <property type="entry name" value="NACHT"/>
    <property type="match status" value="2"/>
</dbReference>
<evidence type="ECO:0000256" key="2">
    <source>
        <dbReference type="ARBA" id="ARBA00022490"/>
    </source>
</evidence>
<dbReference type="PANTHER" id="PTHR24106">
    <property type="entry name" value="NACHT, LRR AND CARD DOMAINS-CONTAINING"/>
    <property type="match status" value="1"/>
</dbReference>
<keyword evidence="11" id="KW-1185">Reference proteome</keyword>
<evidence type="ECO:0000313" key="10">
    <source>
        <dbReference type="Ensembl" id="ENSGMOP00000057110.1"/>
    </source>
</evidence>
<accession>A0A8C5C8Z4</accession>
<dbReference type="InterPro" id="IPR051261">
    <property type="entry name" value="NLR"/>
</dbReference>